<reference evidence="1" key="1">
    <citation type="journal article" date="2014" name="Int. J. Syst. Evol. Microbiol.">
        <title>Complete genome sequence of Corynebacterium casei LMG S-19264T (=DSM 44701T), isolated from a smear-ripened cheese.</title>
        <authorList>
            <consortium name="US DOE Joint Genome Institute (JGI-PGF)"/>
            <person name="Walter F."/>
            <person name="Albersmeier A."/>
            <person name="Kalinowski J."/>
            <person name="Ruckert C."/>
        </authorList>
    </citation>
    <scope>NUCLEOTIDE SEQUENCE</scope>
    <source>
        <strain evidence="1">CGMCC 4.3508</strain>
    </source>
</reference>
<keyword evidence="2" id="KW-1185">Reference proteome</keyword>
<sequence length="123" mass="11852">MPDLSIDVYDGRDVTARASAAIAASTFVAISGARSAGLLTVATATAGGRTAGVAKYDAASGELVGLARGNARILRIVAGANLTAGAEVEVGTAGKAIPKASGVAVGYAVDTATTGALAAISLY</sequence>
<protein>
    <recommendedName>
        <fullName evidence="3">DUF2190 domain-containing protein</fullName>
    </recommendedName>
</protein>
<reference evidence="1" key="2">
    <citation type="submission" date="2020-09" db="EMBL/GenBank/DDBJ databases">
        <authorList>
            <person name="Sun Q."/>
            <person name="Zhou Y."/>
        </authorList>
    </citation>
    <scope>NUCLEOTIDE SEQUENCE</scope>
    <source>
        <strain evidence="1">CGMCC 4.3508</strain>
    </source>
</reference>
<dbReference type="Proteomes" id="UP000638263">
    <property type="component" value="Unassembled WGS sequence"/>
</dbReference>
<accession>A0A917RIP1</accession>
<dbReference type="EMBL" id="BMMH01000004">
    <property type="protein sequence ID" value="GGL09690.1"/>
    <property type="molecule type" value="Genomic_DNA"/>
</dbReference>
<evidence type="ECO:0000313" key="1">
    <source>
        <dbReference type="EMBL" id="GGL09690.1"/>
    </source>
</evidence>
<name>A0A917RIP1_9NOCA</name>
<dbReference type="Pfam" id="PF09956">
    <property type="entry name" value="Phage_cement_2"/>
    <property type="match status" value="1"/>
</dbReference>
<gene>
    <name evidence="1" type="ORF">GCM10011588_25090</name>
</gene>
<evidence type="ECO:0000313" key="2">
    <source>
        <dbReference type="Proteomes" id="UP000638263"/>
    </source>
</evidence>
<evidence type="ECO:0008006" key="3">
    <source>
        <dbReference type="Google" id="ProtNLM"/>
    </source>
</evidence>
<proteinExistence type="predicted"/>
<organism evidence="1 2">
    <name type="scientific">Nocardia jinanensis</name>
    <dbReference type="NCBI Taxonomy" id="382504"/>
    <lineage>
        <taxon>Bacteria</taxon>
        <taxon>Bacillati</taxon>
        <taxon>Actinomycetota</taxon>
        <taxon>Actinomycetes</taxon>
        <taxon>Mycobacteriales</taxon>
        <taxon>Nocardiaceae</taxon>
        <taxon>Nocardia</taxon>
    </lineage>
</organism>
<dbReference type="RefSeq" id="WP_058854349.1">
    <property type="nucleotide sequence ID" value="NZ_BMMH01000004.1"/>
</dbReference>
<comment type="caution">
    <text evidence="1">The sequence shown here is derived from an EMBL/GenBank/DDBJ whole genome shotgun (WGS) entry which is preliminary data.</text>
</comment>
<dbReference type="AlphaFoldDB" id="A0A917RIP1"/>
<dbReference type="InterPro" id="IPR011231">
    <property type="entry name" value="Phage_VT1-Sakai_H0018"/>
</dbReference>